<dbReference type="InterPro" id="IPR001155">
    <property type="entry name" value="OxRdtase_FMN_N"/>
</dbReference>
<dbReference type="STRING" id="5514.A0A395RXM4"/>
<dbReference type="GO" id="GO:0010181">
    <property type="term" value="F:FMN binding"/>
    <property type="evidence" value="ECO:0007669"/>
    <property type="project" value="InterPro"/>
</dbReference>
<dbReference type="InterPro" id="IPR045247">
    <property type="entry name" value="Oye-like"/>
</dbReference>
<dbReference type="Gene3D" id="3.20.20.70">
    <property type="entry name" value="Aldolase class I"/>
    <property type="match status" value="1"/>
</dbReference>
<dbReference type="PANTHER" id="PTHR22893:SF91">
    <property type="entry name" value="NADPH DEHYDROGENASE 2-RELATED"/>
    <property type="match status" value="1"/>
</dbReference>
<sequence>MTIEETTKLFTSAKVGSVELKHRVVLAPLTRLRADKTTAVPAEYAAEYYAQRSSDGGLLVSEGTFIAEEAGGMSRVPGLYSQEQIAAWKTITDAVHAKGGYIFCQLWALGRVANPNVVPKVWSAGSKPFDVKGTGSTELPPKFTTMTEADIERFVGHYRQAALNAIEAGFDGVELHGANGYLIDQFLQTNSNDRTDSYGGSLENRFRFPLTVLNAVCDAIGPERVGIRMSPFSRFQGMREVDPLSVFVPWAKAIINAQPSLAFIHAVEPRIEGGSDSPDSTPKTDDTLTPIREVVGNSNVKFIVAGGFTPETAVKHASQTDDLVGFGRYFIPNPDLPARIQNGWPLTKSSFRQPPIGDTMFWISDSIIHLYAGAQELLNRSQRSWVAACSAWNEVPEAPTMGLSVRKAKFVISKRGRAIERARCVTEEPLSDSRLVLWTDASETRSSRGWAAVFREDHTWVRITASGPGGKSTSIAELQAIGLALDYTMQLVERETENDKKGRLQILEVYTDSQAAVDHLRMALSDLPPLDINDTGCRCHSNKKKRLLTKMIACEVGRKVTKLEEVGVDAEFHWVPRNTVIGNVLADKGAGLARMGVGCDYTLNNAHIENLVYATVPQIRMAEQIASMLRERAAKVEEILAKTTQDVIEEPATEATRQIPAEAVAEAEADEASWQDSDFQTYAQLWNGATDKVVGVTERETIEVAGQRTEVGNCWHDEILPIDPQLYFDCLEEMTGVETSKVTAEEATQTTGEWTAPAPAPGTEELPVWQDNSMLRTELQMFFQPHAL</sequence>
<dbReference type="SUPFAM" id="SSF51395">
    <property type="entry name" value="FMN-linked oxidoreductases"/>
    <property type="match status" value="1"/>
</dbReference>
<protein>
    <submittedName>
        <fullName evidence="3">Nadph2 dehydrogenase</fullName>
    </submittedName>
</protein>
<dbReference type="Proteomes" id="UP000266152">
    <property type="component" value="Unassembled WGS sequence"/>
</dbReference>
<keyword evidence="1" id="KW-0285">Flavoprotein</keyword>
<dbReference type="InterPro" id="IPR012337">
    <property type="entry name" value="RNaseH-like_sf"/>
</dbReference>
<dbReference type="Pfam" id="PF00724">
    <property type="entry name" value="Oxidored_FMN"/>
    <property type="match status" value="1"/>
</dbReference>
<evidence type="ECO:0000256" key="1">
    <source>
        <dbReference type="ARBA" id="ARBA00022630"/>
    </source>
</evidence>
<accession>A0A395RXM4</accession>
<evidence type="ECO:0000259" key="2">
    <source>
        <dbReference type="Pfam" id="PF00724"/>
    </source>
</evidence>
<comment type="caution">
    <text evidence="3">The sequence shown here is derived from an EMBL/GenBank/DDBJ whole genome shotgun (WGS) entry which is preliminary data.</text>
</comment>
<feature type="domain" description="NADH:flavin oxidoreductase/NADH oxidase N-terminal" evidence="2">
    <location>
        <begin position="8"/>
        <end position="345"/>
    </location>
</feature>
<organism evidence="3 4">
    <name type="scientific">Fusarium sporotrichioides</name>
    <dbReference type="NCBI Taxonomy" id="5514"/>
    <lineage>
        <taxon>Eukaryota</taxon>
        <taxon>Fungi</taxon>
        <taxon>Dikarya</taxon>
        <taxon>Ascomycota</taxon>
        <taxon>Pezizomycotina</taxon>
        <taxon>Sordariomycetes</taxon>
        <taxon>Hypocreomycetidae</taxon>
        <taxon>Hypocreales</taxon>
        <taxon>Nectriaceae</taxon>
        <taxon>Fusarium</taxon>
    </lineage>
</organism>
<evidence type="ECO:0000313" key="4">
    <source>
        <dbReference type="Proteomes" id="UP000266152"/>
    </source>
</evidence>
<keyword evidence="4" id="KW-1185">Reference proteome</keyword>
<dbReference type="GO" id="GO:0003676">
    <property type="term" value="F:nucleic acid binding"/>
    <property type="evidence" value="ECO:0007669"/>
    <property type="project" value="InterPro"/>
</dbReference>
<gene>
    <name evidence="3" type="ORF">FSPOR_7636</name>
</gene>
<dbReference type="GO" id="GO:0016491">
    <property type="term" value="F:oxidoreductase activity"/>
    <property type="evidence" value="ECO:0007669"/>
    <property type="project" value="InterPro"/>
</dbReference>
<dbReference type="SUPFAM" id="SSF53098">
    <property type="entry name" value="Ribonuclease H-like"/>
    <property type="match status" value="1"/>
</dbReference>
<dbReference type="PANTHER" id="PTHR22893">
    <property type="entry name" value="NADH OXIDOREDUCTASE-RELATED"/>
    <property type="match status" value="1"/>
</dbReference>
<name>A0A395RXM4_FUSSP</name>
<dbReference type="InterPro" id="IPR036397">
    <property type="entry name" value="RNaseH_sf"/>
</dbReference>
<dbReference type="AlphaFoldDB" id="A0A395RXM4"/>
<dbReference type="CDD" id="cd02933">
    <property type="entry name" value="OYE_like_FMN"/>
    <property type="match status" value="1"/>
</dbReference>
<proteinExistence type="predicted"/>
<reference evidence="3 4" key="1">
    <citation type="journal article" date="2018" name="PLoS Pathog.">
        <title>Evolution of structural diversity of trichothecenes, a family of toxins produced by plant pathogenic and entomopathogenic fungi.</title>
        <authorList>
            <person name="Proctor R.H."/>
            <person name="McCormick S.P."/>
            <person name="Kim H.S."/>
            <person name="Cardoza R.E."/>
            <person name="Stanley A.M."/>
            <person name="Lindo L."/>
            <person name="Kelly A."/>
            <person name="Brown D.W."/>
            <person name="Lee T."/>
            <person name="Vaughan M.M."/>
            <person name="Alexander N.J."/>
            <person name="Busman M."/>
            <person name="Gutierrez S."/>
        </authorList>
    </citation>
    <scope>NUCLEOTIDE SEQUENCE [LARGE SCALE GENOMIC DNA]</scope>
    <source>
        <strain evidence="3 4">NRRL 3299</strain>
    </source>
</reference>
<dbReference type="EMBL" id="PXOF01000109">
    <property type="protein sequence ID" value="RGP64890.1"/>
    <property type="molecule type" value="Genomic_DNA"/>
</dbReference>
<evidence type="ECO:0000313" key="3">
    <source>
        <dbReference type="EMBL" id="RGP64890.1"/>
    </source>
</evidence>
<dbReference type="InterPro" id="IPR013785">
    <property type="entry name" value="Aldolase_TIM"/>
</dbReference>
<dbReference type="Gene3D" id="3.30.420.10">
    <property type="entry name" value="Ribonuclease H-like superfamily/Ribonuclease H"/>
    <property type="match status" value="1"/>
</dbReference>